<protein>
    <submittedName>
        <fullName evidence="4">Uncharacterized protein</fullName>
    </submittedName>
</protein>
<feature type="region of interest" description="Disordered" evidence="2">
    <location>
        <begin position="412"/>
        <end position="468"/>
    </location>
</feature>
<feature type="coiled-coil region" evidence="1">
    <location>
        <begin position="333"/>
        <end position="364"/>
    </location>
</feature>
<keyword evidence="3" id="KW-0812">Transmembrane</keyword>
<keyword evidence="5" id="KW-1185">Reference proteome</keyword>
<keyword evidence="3" id="KW-1133">Transmembrane helix</keyword>
<evidence type="ECO:0000256" key="1">
    <source>
        <dbReference type="SAM" id="Coils"/>
    </source>
</evidence>
<feature type="transmembrane region" description="Helical" evidence="3">
    <location>
        <begin position="72"/>
        <end position="95"/>
    </location>
</feature>
<sequence length="468" mass="51915">MMSNILDRIQHSGFTGNHYYSPSDGKLHKSTGKAPYDFNTTERFGNLLLAGGSKAVSLIRNRDEASYTVTKIAYLVAGLFLGLATLPLTLLGLAVKKLGEVMNSHSGKRAEAFDKFVKAEGAKKAAQAKGVELDSEEVLRQYTLRAYEYLDQSGMLSPGVRKENQRRKDVISFFGTITGEQVAKMNPGRDKRDALDMLDHRERAIAGYEGWLGEVVNRSGALPERNVEYGKEPLEESDVDRKRREKKELFGFTLPTIDPQDANFDKRVEDRLLALAKEAKDLEDLIENFTKGIAVGREDLDKQKKALQDQKNLEPPVAVGRRRVAVPVVPMPLKRAFDALEAQERRLEEELKTGEQEIKKFRGDIVFFDAVSRLQKEYFEQVKGGQVVRDAAAAYQSARDAIDSYVRPTLPAAKKDVDEESDGEGMEDLRGPFDASHARTGTPAAGAGTAAEALAAFSGRGPHHNTRR</sequence>
<evidence type="ECO:0000313" key="5">
    <source>
        <dbReference type="Proteomes" id="UP000722121"/>
    </source>
</evidence>
<dbReference type="Proteomes" id="UP000722121">
    <property type="component" value="Unassembled WGS sequence"/>
</dbReference>
<feature type="compositionally biased region" description="Low complexity" evidence="2">
    <location>
        <begin position="438"/>
        <end position="456"/>
    </location>
</feature>
<keyword evidence="1" id="KW-0175">Coiled coil</keyword>
<keyword evidence="3" id="KW-0472">Membrane</keyword>
<gene>
    <name evidence="4" type="ORF">JYU14_00605</name>
</gene>
<evidence type="ECO:0000256" key="2">
    <source>
        <dbReference type="SAM" id="MobiDB-lite"/>
    </source>
</evidence>
<evidence type="ECO:0000256" key="3">
    <source>
        <dbReference type="SAM" id="Phobius"/>
    </source>
</evidence>
<evidence type="ECO:0000313" key="4">
    <source>
        <dbReference type="EMBL" id="MBN4066569.1"/>
    </source>
</evidence>
<name>A0ABS3ASU6_9BACT</name>
<proteinExistence type="predicted"/>
<accession>A0ABS3ASU6</accession>
<dbReference type="EMBL" id="JAFITR010000007">
    <property type="protein sequence ID" value="MBN4066569.1"/>
    <property type="molecule type" value="Genomic_DNA"/>
</dbReference>
<organism evidence="4 5">
    <name type="scientific">Simkania negevensis</name>
    <dbReference type="NCBI Taxonomy" id="83561"/>
    <lineage>
        <taxon>Bacteria</taxon>
        <taxon>Pseudomonadati</taxon>
        <taxon>Chlamydiota</taxon>
        <taxon>Chlamydiia</taxon>
        <taxon>Parachlamydiales</taxon>
        <taxon>Simkaniaceae</taxon>
        <taxon>Simkania</taxon>
    </lineage>
</organism>
<comment type="caution">
    <text evidence="4">The sequence shown here is derived from an EMBL/GenBank/DDBJ whole genome shotgun (WGS) entry which is preliminary data.</text>
</comment>
<reference evidence="4 5" key="1">
    <citation type="submission" date="2021-02" db="EMBL/GenBank/DDBJ databases">
        <title>Activity-based single-cell genomes from oceanic crustal fluid captures similar information to metagenomic and metatranscriptomic surveys with orders of magnitude less sampling.</title>
        <authorList>
            <person name="D'Angelo T.S."/>
            <person name="Orcutt B.N."/>
        </authorList>
    </citation>
    <scope>NUCLEOTIDE SEQUENCE [LARGE SCALE GENOMIC DNA]</scope>
    <source>
        <strain evidence="4">AH-315-G07</strain>
    </source>
</reference>